<reference evidence="4" key="3">
    <citation type="submission" date="2020-12" db="UniProtKB">
        <authorList>
            <consortium name="EnsemblPlants"/>
        </authorList>
    </citation>
    <scope>IDENTIFICATION</scope>
</reference>
<dbReference type="AlphaFoldDB" id="A0A2K1KGN0"/>
<organism evidence="3">
    <name type="scientific">Physcomitrium patens</name>
    <name type="common">Spreading-leaved earth moss</name>
    <name type="synonym">Physcomitrella patens</name>
    <dbReference type="NCBI Taxonomy" id="3218"/>
    <lineage>
        <taxon>Eukaryota</taxon>
        <taxon>Viridiplantae</taxon>
        <taxon>Streptophyta</taxon>
        <taxon>Embryophyta</taxon>
        <taxon>Bryophyta</taxon>
        <taxon>Bryophytina</taxon>
        <taxon>Bryopsida</taxon>
        <taxon>Funariidae</taxon>
        <taxon>Funariales</taxon>
        <taxon>Funariaceae</taxon>
        <taxon>Physcomitrium</taxon>
    </lineage>
</organism>
<dbReference type="KEGG" id="ppp:112284090"/>
<dbReference type="Gene3D" id="3.30.710.10">
    <property type="entry name" value="Potassium Channel Kv1.1, Chain A"/>
    <property type="match status" value="2"/>
</dbReference>
<dbReference type="RefSeq" id="XP_024379387.1">
    <property type="nucleotide sequence ID" value="XM_024523619.2"/>
</dbReference>
<name>A0A2K1KGN0_PHYPA</name>
<feature type="domain" description="BTB" evidence="2">
    <location>
        <begin position="877"/>
        <end position="932"/>
    </location>
</feature>
<dbReference type="STRING" id="3218.A0A2K1KGN0"/>
<comment type="pathway">
    <text evidence="1">Protein modification; protein ubiquitination.</text>
</comment>
<keyword evidence="5" id="KW-1185">Reference proteome</keyword>
<dbReference type="OrthoDB" id="418748at2759"/>
<dbReference type="EnsemblPlants" id="Pp3c6_21780V3.3">
    <property type="protein sequence ID" value="Pp3c6_21780V3.3"/>
    <property type="gene ID" value="Pp3c6_21780"/>
</dbReference>
<protein>
    <recommendedName>
        <fullName evidence="2">BTB domain-containing protein</fullName>
    </recommendedName>
</protein>
<dbReference type="Pfam" id="PF26522">
    <property type="entry name" value="ARM_6"/>
    <property type="match status" value="1"/>
</dbReference>
<dbReference type="InterPro" id="IPR000210">
    <property type="entry name" value="BTB/POZ_dom"/>
</dbReference>
<dbReference type="InterPro" id="IPR016024">
    <property type="entry name" value="ARM-type_fold"/>
</dbReference>
<dbReference type="PaxDb" id="3218-PP1S14_434V6.1"/>
<dbReference type="PANTHER" id="PTHR35918">
    <property type="entry name" value="OS06G0674800 PROTEIN"/>
    <property type="match status" value="1"/>
</dbReference>
<dbReference type="PANTHER" id="PTHR35918:SF1">
    <property type="entry name" value="BTB DOMAIN-CONTAINING PROTEIN"/>
    <property type="match status" value="1"/>
</dbReference>
<dbReference type="InterPro" id="IPR059007">
    <property type="entry name" value="ARM_At1g04390"/>
</dbReference>
<feature type="domain" description="BTB" evidence="2">
    <location>
        <begin position="721"/>
        <end position="795"/>
    </location>
</feature>
<dbReference type="Gramene" id="Pp3c6_21780V3.2">
    <property type="protein sequence ID" value="Pp3c6_21780V3.2"/>
    <property type="gene ID" value="Pp3c6_21780"/>
</dbReference>
<accession>A0A2K1KGN0</accession>
<dbReference type="InterPro" id="IPR011333">
    <property type="entry name" value="SKP1/BTB/POZ_sf"/>
</dbReference>
<dbReference type="FunCoup" id="A0A2K1KGN0">
    <property type="interactions" value="1635"/>
</dbReference>
<dbReference type="SUPFAM" id="SSF48371">
    <property type="entry name" value="ARM repeat"/>
    <property type="match status" value="1"/>
</dbReference>
<dbReference type="RefSeq" id="XP_024379384.1">
    <property type="nucleotide sequence ID" value="XM_024523616.2"/>
</dbReference>
<gene>
    <name evidence="4" type="primary">LOC112284090</name>
    <name evidence="3" type="ORF">PHYPA_009303</name>
</gene>
<dbReference type="EnsemblPlants" id="Pp3c6_21780V3.2">
    <property type="protein sequence ID" value="Pp3c6_21780V3.2"/>
    <property type="gene ID" value="Pp3c6_21780"/>
</dbReference>
<dbReference type="PROSITE" id="PS50097">
    <property type="entry name" value="BTB"/>
    <property type="match status" value="2"/>
</dbReference>
<dbReference type="Proteomes" id="UP000006727">
    <property type="component" value="Chromosome 6"/>
</dbReference>
<dbReference type="RefSeq" id="XP_024379383.1">
    <property type="nucleotide sequence ID" value="XM_024523615.2"/>
</dbReference>
<evidence type="ECO:0000313" key="3">
    <source>
        <dbReference type="EMBL" id="PNR52928.1"/>
    </source>
</evidence>
<dbReference type="Gramene" id="Pp3c6_21780V3.3">
    <property type="protein sequence ID" value="Pp3c6_21780V3.3"/>
    <property type="gene ID" value="Pp3c6_21780"/>
</dbReference>
<reference evidence="3 5" key="1">
    <citation type="journal article" date="2008" name="Science">
        <title>The Physcomitrella genome reveals evolutionary insights into the conquest of land by plants.</title>
        <authorList>
            <person name="Rensing S."/>
            <person name="Lang D."/>
            <person name="Zimmer A."/>
            <person name="Terry A."/>
            <person name="Salamov A."/>
            <person name="Shapiro H."/>
            <person name="Nishiyama T."/>
            <person name="Perroud P.-F."/>
            <person name="Lindquist E."/>
            <person name="Kamisugi Y."/>
            <person name="Tanahashi T."/>
            <person name="Sakakibara K."/>
            <person name="Fujita T."/>
            <person name="Oishi K."/>
            <person name="Shin-I T."/>
            <person name="Kuroki Y."/>
            <person name="Toyoda A."/>
            <person name="Suzuki Y."/>
            <person name="Hashimoto A."/>
            <person name="Yamaguchi K."/>
            <person name="Sugano A."/>
            <person name="Kohara Y."/>
            <person name="Fujiyama A."/>
            <person name="Anterola A."/>
            <person name="Aoki S."/>
            <person name="Ashton N."/>
            <person name="Barbazuk W.B."/>
            <person name="Barker E."/>
            <person name="Bennetzen J."/>
            <person name="Bezanilla M."/>
            <person name="Blankenship R."/>
            <person name="Cho S.H."/>
            <person name="Dutcher S."/>
            <person name="Estelle M."/>
            <person name="Fawcett J.A."/>
            <person name="Gundlach H."/>
            <person name="Hanada K."/>
            <person name="Heyl A."/>
            <person name="Hicks K.A."/>
            <person name="Hugh J."/>
            <person name="Lohr M."/>
            <person name="Mayer K."/>
            <person name="Melkozernov A."/>
            <person name="Murata T."/>
            <person name="Nelson D."/>
            <person name="Pils B."/>
            <person name="Prigge M."/>
            <person name="Reiss B."/>
            <person name="Renner T."/>
            <person name="Rombauts S."/>
            <person name="Rushton P."/>
            <person name="Sanderfoot A."/>
            <person name="Schween G."/>
            <person name="Shiu S.-H."/>
            <person name="Stueber K."/>
            <person name="Theodoulou F.L."/>
            <person name="Tu H."/>
            <person name="Van de Peer Y."/>
            <person name="Verrier P.J."/>
            <person name="Waters E."/>
            <person name="Wood A."/>
            <person name="Yang L."/>
            <person name="Cove D."/>
            <person name="Cuming A."/>
            <person name="Hasebe M."/>
            <person name="Lucas S."/>
            <person name="Mishler D.B."/>
            <person name="Reski R."/>
            <person name="Grigoriev I."/>
            <person name="Quatrano R.S."/>
            <person name="Boore J.L."/>
        </authorList>
    </citation>
    <scope>NUCLEOTIDE SEQUENCE [LARGE SCALE GENOMIC DNA]</scope>
    <source>
        <strain evidence="4 5">cv. Gransden 2004</strain>
    </source>
</reference>
<dbReference type="InterPro" id="IPR044953">
    <property type="entry name" value="At1g04390-like"/>
</dbReference>
<dbReference type="EMBL" id="ABEU02000006">
    <property type="protein sequence ID" value="PNR52928.1"/>
    <property type="molecule type" value="Genomic_DNA"/>
</dbReference>
<proteinExistence type="predicted"/>
<reference evidence="3 5" key="2">
    <citation type="journal article" date="2018" name="Plant J.">
        <title>The Physcomitrella patens chromosome-scale assembly reveals moss genome structure and evolution.</title>
        <authorList>
            <person name="Lang D."/>
            <person name="Ullrich K.K."/>
            <person name="Murat F."/>
            <person name="Fuchs J."/>
            <person name="Jenkins J."/>
            <person name="Haas F.B."/>
            <person name="Piednoel M."/>
            <person name="Gundlach H."/>
            <person name="Van Bel M."/>
            <person name="Meyberg R."/>
            <person name="Vives C."/>
            <person name="Morata J."/>
            <person name="Symeonidi A."/>
            <person name="Hiss M."/>
            <person name="Muchero W."/>
            <person name="Kamisugi Y."/>
            <person name="Saleh O."/>
            <person name="Blanc G."/>
            <person name="Decker E.L."/>
            <person name="van Gessel N."/>
            <person name="Grimwood J."/>
            <person name="Hayes R.D."/>
            <person name="Graham S.W."/>
            <person name="Gunter L.E."/>
            <person name="McDaniel S.F."/>
            <person name="Hoernstein S.N.W."/>
            <person name="Larsson A."/>
            <person name="Li F.W."/>
            <person name="Perroud P.F."/>
            <person name="Phillips J."/>
            <person name="Ranjan P."/>
            <person name="Rokshar D.S."/>
            <person name="Rothfels C.J."/>
            <person name="Schneider L."/>
            <person name="Shu S."/>
            <person name="Stevenson D.W."/>
            <person name="Thummler F."/>
            <person name="Tillich M."/>
            <person name="Villarreal Aguilar J.C."/>
            <person name="Widiez T."/>
            <person name="Wong G.K."/>
            <person name="Wymore A."/>
            <person name="Zhang Y."/>
            <person name="Zimmer A.D."/>
            <person name="Quatrano R.S."/>
            <person name="Mayer K.F.X."/>
            <person name="Goodstein D."/>
            <person name="Casacuberta J.M."/>
            <person name="Vandepoele K."/>
            <person name="Reski R."/>
            <person name="Cuming A.C."/>
            <person name="Tuskan G.A."/>
            <person name="Maumus F."/>
            <person name="Salse J."/>
            <person name="Schmutz J."/>
            <person name="Rensing S.A."/>
        </authorList>
    </citation>
    <scope>NUCLEOTIDE SEQUENCE [LARGE SCALE GENOMIC DNA]</scope>
    <source>
        <strain evidence="4 5">cv. Gransden 2004</strain>
    </source>
</reference>
<evidence type="ECO:0000256" key="1">
    <source>
        <dbReference type="ARBA" id="ARBA00004906"/>
    </source>
</evidence>
<dbReference type="Gramene" id="Pp3c6_21780V3.1">
    <property type="protein sequence ID" value="Pp3c6_21780V3.1"/>
    <property type="gene ID" value="Pp3c6_21780"/>
</dbReference>
<evidence type="ECO:0000313" key="4">
    <source>
        <dbReference type="EnsemblPlants" id="Pp3c6_21780V3.1"/>
    </source>
</evidence>
<evidence type="ECO:0000313" key="5">
    <source>
        <dbReference type="Proteomes" id="UP000006727"/>
    </source>
</evidence>
<dbReference type="SUPFAM" id="SSF54695">
    <property type="entry name" value="POZ domain"/>
    <property type="match status" value="2"/>
</dbReference>
<dbReference type="GeneID" id="112284090"/>
<evidence type="ECO:0000259" key="2">
    <source>
        <dbReference type="PROSITE" id="PS50097"/>
    </source>
</evidence>
<sequence>MPNQHRGSGGARGGHDEERLQQLIGRMRTALQLGLRPSSRKDGELKWGNTDAQVQGQAVRAIAAFVAVIPPRSFSSSQLQVHLEEAVAALEYLLSVEHNTIYRQAAVVSAGLGRATNGRYMLRLLSPLSCLLAPAKATEAVVSAATAIQSILATVRPQISFDGTMGDDPVWRVLEDSDALKHILRRLEDPVATTSEIAECTEVLAMILERWSGARYRVGQVGAVRSSLLNHCMSSDGEVAVASLQACQALALCAGVAVLFLQGGDLLWETLAHCLYQSRPLLVNREALRLLSLLGRLSSFTTFFKGPHIQVILESCIRNINEGNRWRLTVVEQGVVVEAAHTTSVILRWAGEHHNIVLGLGIFKAIFLQLTVVETKSATNAKFWDGTPEKVDVEWKSRGPGKVTSSLRSLLWEIIGCLAAHSNSMTTKEVLSGRLPAGPGLGGITVFACATLLRALHRSGDHTPVTTVPESGSGEQRISSQELLQICKTMYLLLSSISQDVSAPTKACMEIAMKFHDQTWLARLVESLAFGHTGPSQVKPEAVQTATNLFALACFTFFPECRELLPQERTLDVLMAIVKLYGNKALAKKQQASSCSTKWSLVHQRAGIAAKTCCEEITEDWEGADTVLFASLCAFTKLMQGSYRARVIAKSLPRGRLSEANCAEALYGDTVGLLWKLAESTNVATGVRWWAAGGLACFNIYGFPSLLGRDICKILDESMFPDIIFLFKDGRRLLAHGVILTIQCPSVLPKGLILKEKKVVGDYVGHEIQLSKMVSFNSFKALLEYVYSGVVHLNLEEVDEMKVLSRGCGLDTLTNLLHGRAPVWGQPPASCNLASALDSGGYPFADIILRGKSQDDTIGEAIPCRFEEGCIETYTHVHGHRIILSSRCDYYRGLFCSGMRESSAKAIDINVSQQSLRTLSLYWYTGKLTRLTETSGWCAWNNLEADKQIRYLQNLIELAQFSGQLLMTVLQEQCNLLVLQHMVGCNQHLGPSVITHAAICQQWELVNMCANSMASAYPHLRDTGALEHLDETFRDLLRAAHIQFMRGLD</sequence>
<dbReference type="EnsemblPlants" id="Pp3c6_21780V3.1">
    <property type="protein sequence ID" value="Pp3c6_21780V3.1"/>
    <property type="gene ID" value="Pp3c6_21780"/>
</dbReference>